<evidence type="ECO:0008006" key="4">
    <source>
        <dbReference type="Google" id="ProtNLM"/>
    </source>
</evidence>
<keyword evidence="1" id="KW-0812">Transmembrane</keyword>
<dbReference type="EMBL" id="MGHD01000007">
    <property type="protein sequence ID" value="OGM60220.1"/>
    <property type="molecule type" value="Genomic_DNA"/>
</dbReference>
<dbReference type="STRING" id="1802517.A2892_04215"/>
<feature type="transmembrane region" description="Helical" evidence="1">
    <location>
        <begin position="224"/>
        <end position="244"/>
    </location>
</feature>
<accession>A0A1F8B8G2</accession>
<sequence length="525" mass="61960">MSFFRKNSITSKKTFVFLVLLFCLFFLKGVVSLDPDFGWHLATGQIILEKGIPRTDPFSFTMPSYPYIDHAWLSDTFIAFLYPKVKMFGLAAIALFLTVLSFLFVHSLETIEPKKALSGKSSFANLFPASNRIFALFTSISFLFSLTILLPFILIRTQIITWFFWSILIRVLLDKKLWGKYKVFLPAFFLLWANLHGGFFLGLVAVLIVIVVKSWNEKKIHFQDFVLITLSILATLINPYKGGLWKELFLTLTSKLLRTEISEWLPIFLNPDLMVVFLLTLSLFFIFKYRKKYFPEEVVLYFFMLSQAILSVKHIPLWVFLAMPLTTKGFRFLLLEAKKYKYGRKRFEKLYLWTWMFSLTIFILQTILLVTTIDNLSEKKFYPSRALTYLRENSFGGEMFSEYGWGGYLIWKYPEKKVFIDGRMAVWRWKAPLEEESNVFENYIKIIRGDINYEEIFKKYDIRLVLWPRPKRGSFSEILNQKLANFLAKFGIEKKEFDFLKKLEEDNWVKVYEDEVAVVFKNPSR</sequence>
<gene>
    <name evidence="2" type="ORF">A2892_04215</name>
</gene>
<evidence type="ECO:0000313" key="2">
    <source>
        <dbReference type="EMBL" id="OGM60220.1"/>
    </source>
</evidence>
<reference evidence="2 3" key="1">
    <citation type="journal article" date="2016" name="Nat. Commun.">
        <title>Thousands of microbial genomes shed light on interconnected biogeochemical processes in an aquifer system.</title>
        <authorList>
            <person name="Anantharaman K."/>
            <person name="Brown C.T."/>
            <person name="Hug L.A."/>
            <person name="Sharon I."/>
            <person name="Castelle C.J."/>
            <person name="Probst A.J."/>
            <person name="Thomas B.C."/>
            <person name="Singh A."/>
            <person name="Wilkins M.J."/>
            <person name="Karaoz U."/>
            <person name="Brodie E.L."/>
            <person name="Williams K.H."/>
            <person name="Hubbard S.S."/>
            <person name="Banfield J.F."/>
        </authorList>
    </citation>
    <scope>NUCLEOTIDE SEQUENCE [LARGE SCALE GENOMIC DNA]</scope>
</reference>
<evidence type="ECO:0000256" key="1">
    <source>
        <dbReference type="SAM" id="Phobius"/>
    </source>
</evidence>
<proteinExistence type="predicted"/>
<protein>
    <recommendedName>
        <fullName evidence="4">Glycosyltransferase RgtA/B/C/D-like domain-containing protein</fullName>
    </recommendedName>
</protein>
<feature type="transmembrane region" description="Helical" evidence="1">
    <location>
        <begin position="185"/>
        <end position="212"/>
    </location>
</feature>
<feature type="transmembrane region" description="Helical" evidence="1">
    <location>
        <begin position="299"/>
        <end position="321"/>
    </location>
</feature>
<dbReference type="AlphaFoldDB" id="A0A1F8B8G2"/>
<feature type="transmembrane region" description="Helical" evidence="1">
    <location>
        <begin position="350"/>
        <end position="370"/>
    </location>
</feature>
<organism evidence="2 3">
    <name type="scientific">Candidatus Woesebacteria bacterium RIFCSPLOWO2_01_FULL_39_10b</name>
    <dbReference type="NCBI Taxonomy" id="1802517"/>
    <lineage>
        <taxon>Bacteria</taxon>
        <taxon>Candidatus Woeseibacteriota</taxon>
    </lineage>
</organism>
<feature type="transmembrane region" description="Helical" evidence="1">
    <location>
        <begin position="133"/>
        <end position="165"/>
    </location>
</feature>
<keyword evidence="1" id="KW-1133">Transmembrane helix</keyword>
<dbReference type="Proteomes" id="UP000176404">
    <property type="component" value="Unassembled WGS sequence"/>
</dbReference>
<name>A0A1F8B8G2_9BACT</name>
<feature type="transmembrane region" description="Helical" evidence="1">
    <location>
        <begin position="87"/>
        <end position="105"/>
    </location>
</feature>
<comment type="caution">
    <text evidence="2">The sequence shown here is derived from an EMBL/GenBank/DDBJ whole genome shotgun (WGS) entry which is preliminary data.</text>
</comment>
<keyword evidence="1" id="KW-0472">Membrane</keyword>
<feature type="transmembrane region" description="Helical" evidence="1">
    <location>
        <begin position="264"/>
        <end position="287"/>
    </location>
</feature>
<evidence type="ECO:0000313" key="3">
    <source>
        <dbReference type="Proteomes" id="UP000176404"/>
    </source>
</evidence>